<gene>
    <name evidence="3" type="ORF">Q31a_01930</name>
</gene>
<dbReference type="AlphaFoldDB" id="A0A518G067"/>
<evidence type="ECO:0000313" key="4">
    <source>
        <dbReference type="Proteomes" id="UP000318017"/>
    </source>
</evidence>
<organism evidence="3 4">
    <name type="scientific">Aureliella helgolandensis</name>
    <dbReference type="NCBI Taxonomy" id="2527968"/>
    <lineage>
        <taxon>Bacteria</taxon>
        <taxon>Pseudomonadati</taxon>
        <taxon>Planctomycetota</taxon>
        <taxon>Planctomycetia</taxon>
        <taxon>Pirellulales</taxon>
        <taxon>Pirellulaceae</taxon>
        <taxon>Aureliella</taxon>
    </lineage>
</organism>
<evidence type="ECO:0000259" key="2">
    <source>
        <dbReference type="Pfam" id="PF07589"/>
    </source>
</evidence>
<accession>A0A518G067</accession>
<protein>
    <recommendedName>
        <fullName evidence="2">Ice-binding protein C-terminal domain-containing protein</fullName>
    </recommendedName>
</protein>
<name>A0A518G067_9BACT</name>
<keyword evidence="1" id="KW-0732">Signal</keyword>
<keyword evidence="4" id="KW-1185">Reference proteome</keyword>
<dbReference type="RefSeq" id="WP_145072665.1">
    <property type="nucleotide sequence ID" value="NZ_CP036298.1"/>
</dbReference>
<dbReference type="Proteomes" id="UP000318017">
    <property type="component" value="Chromosome"/>
</dbReference>
<dbReference type="OrthoDB" id="5702277at2"/>
<dbReference type="KEGG" id="ahel:Q31a_01930"/>
<dbReference type="InterPro" id="IPR013424">
    <property type="entry name" value="Ice-binding_C"/>
</dbReference>
<dbReference type="Pfam" id="PF07589">
    <property type="entry name" value="PEP-CTERM"/>
    <property type="match status" value="1"/>
</dbReference>
<dbReference type="EMBL" id="CP036298">
    <property type="protein sequence ID" value="QDV21914.1"/>
    <property type="molecule type" value="Genomic_DNA"/>
</dbReference>
<reference evidence="3 4" key="1">
    <citation type="submission" date="2019-02" db="EMBL/GenBank/DDBJ databases">
        <title>Deep-cultivation of Planctomycetes and their phenomic and genomic characterization uncovers novel biology.</title>
        <authorList>
            <person name="Wiegand S."/>
            <person name="Jogler M."/>
            <person name="Boedeker C."/>
            <person name="Pinto D."/>
            <person name="Vollmers J."/>
            <person name="Rivas-Marin E."/>
            <person name="Kohn T."/>
            <person name="Peeters S.H."/>
            <person name="Heuer A."/>
            <person name="Rast P."/>
            <person name="Oberbeckmann S."/>
            <person name="Bunk B."/>
            <person name="Jeske O."/>
            <person name="Meyerdierks A."/>
            <person name="Storesund J.E."/>
            <person name="Kallscheuer N."/>
            <person name="Luecker S."/>
            <person name="Lage O.M."/>
            <person name="Pohl T."/>
            <person name="Merkel B.J."/>
            <person name="Hornburger P."/>
            <person name="Mueller R.-W."/>
            <person name="Bruemmer F."/>
            <person name="Labrenz M."/>
            <person name="Spormann A.M."/>
            <person name="Op den Camp H."/>
            <person name="Overmann J."/>
            <person name="Amann R."/>
            <person name="Jetten M.S.M."/>
            <person name="Mascher T."/>
            <person name="Medema M.H."/>
            <person name="Devos D.P."/>
            <person name="Kaster A.-K."/>
            <person name="Ovreas L."/>
            <person name="Rohde M."/>
            <person name="Galperin M.Y."/>
            <person name="Jogler C."/>
        </authorList>
    </citation>
    <scope>NUCLEOTIDE SEQUENCE [LARGE SCALE GENOMIC DNA]</scope>
    <source>
        <strain evidence="3 4">Q31a</strain>
    </source>
</reference>
<evidence type="ECO:0000256" key="1">
    <source>
        <dbReference type="SAM" id="SignalP"/>
    </source>
</evidence>
<feature type="chain" id="PRO_5022025339" description="Ice-binding protein C-terminal domain-containing protein" evidence="1">
    <location>
        <begin position="22"/>
        <end position="184"/>
    </location>
</feature>
<sequence length="184" mass="20099" precursor="true">MKKILLAALIVFATSASQVQAAIIGSAIAIPDAEVLIDFNNTGLDWTYAGPVAPNEFGPGQIEAPSFRAAEGWRFATLAEWAIKPIWEDFTKPGQATPSAAGGYSNHSVYRFTSEYWSNFTHVDLNNANDGRITNGSDIGSLNNVWETWYVRDTRVATVPEPASLAIWGFGVACMSVSLRRRRN</sequence>
<feature type="domain" description="Ice-binding protein C-terminal" evidence="2">
    <location>
        <begin position="158"/>
        <end position="182"/>
    </location>
</feature>
<proteinExistence type="predicted"/>
<evidence type="ECO:0000313" key="3">
    <source>
        <dbReference type="EMBL" id="QDV21914.1"/>
    </source>
</evidence>
<feature type="signal peptide" evidence="1">
    <location>
        <begin position="1"/>
        <end position="21"/>
    </location>
</feature>